<dbReference type="NCBIfam" id="NF001377">
    <property type="entry name" value="PRK00278.2-4"/>
    <property type="match status" value="1"/>
</dbReference>
<keyword evidence="4 8" id="KW-0210">Decarboxylase</keyword>
<dbReference type="CDD" id="cd00331">
    <property type="entry name" value="IGPS"/>
    <property type="match status" value="1"/>
</dbReference>
<dbReference type="GO" id="GO:0004425">
    <property type="term" value="F:indole-3-glycerol-phosphate synthase activity"/>
    <property type="evidence" value="ECO:0007669"/>
    <property type="project" value="UniProtKB-UniRule"/>
</dbReference>
<dbReference type="Pfam" id="PF00218">
    <property type="entry name" value="IGPS"/>
    <property type="match status" value="1"/>
</dbReference>
<dbReference type="PANTHER" id="PTHR22854:SF2">
    <property type="entry name" value="INDOLE-3-GLYCEROL-PHOSPHATE SYNTHASE"/>
    <property type="match status" value="1"/>
</dbReference>
<dbReference type="InterPro" id="IPR013798">
    <property type="entry name" value="Indole-3-glycerol_P_synth_dom"/>
</dbReference>
<keyword evidence="7 8" id="KW-0456">Lyase</keyword>
<keyword evidence="3 8" id="KW-0028">Amino-acid biosynthesis</keyword>
<dbReference type="InterPro" id="IPR011060">
    <property type="entry name" value="RibuloseP-bd_barrel"/>
</dbReference>
<dbReference type="AlphaFoldDB" id="A0A7C3CJP6"/>
<evidence type="ECO:0000256" key="2">
    <source>
        <dbReference type="ARBA" id="ARBA00004696"/>
    </source>
</evidence>
<dbReference type="EMBL" id="DRMH01000015">
    <property type="protein sequence ID" value="HFC97136.1"/>
    <property type="molecule type" value="Genomic_DNA"/>
</dbReference>
<organism evidence="10">
    <name type="scientific">Thermosulfurimonas dismutans</name>
    <dbReference type="NCBI Taxonomy" id="999894"/>
    <lineage>
        <taxon>Bacteria</taxon>
        <taxon>Pseudomonadati</taxon>
        <taxon>Thermodesulfobacteriota</taxon>
        <taxon>Thermodesulfobacteria</taxon>
        <taxon>Thermodesulfobacteriales</taxon>
        <taxon>Thermodesulfobacteriaceae</taxon>
        <taxon>Thermosulfurimonas</taxon>
    </lineage>
</organism>
<dbReference type="EC" id="4.1.1.48" evidence="8"/>
<dbReference type="Proteomes" id="UP000886043">
    <property type="component" value="Unassembled WGS sequence"/>
</dbReference>
<sequence>MSTPQNFLKRILEQKQEEIARRRERGLYFRPFWDAPRRDFEGALRAEGLSVIAEIKKASPSKGLLCPGLDPPGLARSYVRGGARAISVITDETFFRGSLEYLAAVREAVEIPLLRKDFILDPIQIEEARAFGADAVLLIVAALSPEQLGELLGYSRRLGLSALVEVHDEEELEAALSVGARIIGVNNRNLRTFQVSVETTLRLLPRIPADRVVVAESGLSEASTLRRLKEAGVHAVLIGEALVKSSNPEYLLESWLREVNRA</sequence>
<dbReference type="FunFam" id="3.20.20.70:FF:000024">
    <property type="entry name" value="Indole-3-glycerol phosphate synthase"/>
    <property type="match status" value="1"/>
</dbReference>
<dbReference type="HAMAP" id="MF_00134_B">
    <property type="entry name" value="IGPS_B"/>
    <property type="match status" value="1"/>
</dbReference>
<evidence type="ECO:0000256" key="3">
    <source>
        <dbReference type="ARBA" id="ARBA00022605"/>
    </source>
</evidence>
<keyword evidence="6 8" id="KW-0057">Aromatic amino acid biosynthesis</keyword>
<comment type="similarity">
    <text evidence="8">Belongs to the TrpC family.</text>
</comment>
<proteinExistence type="inferred from homology"/>
<dbReference type="GO" id="GO:0000162">
    <property type="term" value="P:L-tryptophan biosynthetic process"/>
    <property type="evidence" value="ECO:0007669"/>
    <property type="project" value="UniProtKB-UniRule"/>
</dbReference>
<dbReference type="InterPro" id="IPR013785">
    <property type="entry name" value="Aldolase_TIM"/>
</dbReference>
<evidence type="ECO:0000256" key="6">
    <source>
        <dbReference type="ARBA" id="ARBA00023141"/>
    </source>
</evidence>
<keyword evidence="5 8" id="KW-0822">Tryptophan biosynthesis</keyword>
<protein>
    <recommendedName>
        <fullName evidence="8">Indole-3-glycerol phosphate synthase</fullName>
        <shortName evidence="8">IGPS</shortName>
        <ecNumber evidence="8">4.1.1.48</ecNumber>
    </recommendedName>
</protein>
<evidence type="ECO:0000256" key="1">
    <source>
        <dbReference type="ARBA" id="ARBA00001633"/>
    </source>
</evidence>
<dbReference type="InterPro" id="IPR001468">
    <property type="entry name" value="Indole-3-GlycerolPSynthase_CS"/>
</dbReference>
<dbReference type="UniPathway" id="UPA00035">
    <property type="reaction ID" value="UER00043"/>
</dbReference>
<comment type="pathway">
    <text evidence="2 8">Amino-acid biosynthesis; L-tryptophan biosynthesis; L-tryptophan from chorismate: step 4/5.</text>
</comment>
<accession>A0A7C3CJP6</accession>
<dbReference type="Gene3D" id="3.20.20.70">
    <property type="entry name" value="Aldolase class I"/>
    <property type="match status" value="1"/>
</dbReference>
<dbReference type="PANTHER" id="PTHR22854">
    <property type="entry name" value="TRYPTOPHAN BIOSYNTHESIS PROTEIN"/>
    <property type="match status" value="1"/>
</dbReference>
<comment type="catalytic activity">
    <reaction evidence="1 8">
        <text>1-(2-carboxyphenylamino)-1-deoxy-D-ribulose 5-phosphate + H(+) = (1S,2R)-1-C-(indol-3-yl)glycerol 3-phosphate + CO2 + H2O</text>
        <dbReference type="Rhea" id="RHEA:23476"/>
        <dbReference type="ChEBI" id="CHEBI:15377"/>
        <dbReference type="ChEBI" id="CHEBI:15378"/>
        <dbReference type="ChEBI" id="CHEBI:16526"/>
        <dbReference type="ChEBI" id="CHEBI:58613"/>
        <dbReference type="ChEBI" id="CHEBI:58866"/>
        <dbReference type="EC" id="4.1.1.48"/>
    </reaction>
</comment>
<comment type="caution">
    <text evidence="10">The sequence shown here is derived from an EMBL/GenBank/DDBJ whole genome shotgun (WGS) entry which is preliminary data.</text>
</comment>
<gene>
    <name evidence="8 10" type="primary">trpC</name>
    <name evidence="10" type="ORF">ENJ40_01590</name>
</gene>
<dbReference type="HAMAP" id="MF_00134_A">
    <property type="entry name" value="IGPS_A"/>
    <property type="match status" value="1"/>
</dbReference>
<reference evidence="10" key="1">
    <citation type="journal article" date="2020" name="mSystems">
        <title>Genome- and Community-Level Interaction Insights into Carbon Utilization and Element Cycling Functions of Hydrothermarchaeota in Hydrothermal Sediment.</title>
        <authorList>
            <person name="Zhou Z."/>
            <person name="Liu Y."/>
            <person name="Xu W."/>
            <person name="Pan J."/>
            <person name="Luo Z.H."/>
            <person name="Li M."/>
        </authorList>
    </citation>
    <scope>NUCLEOTIDE SEQUENCE [LARGE SCALE GENOMIC DNA]</scope>
    <source>
        <strain evidence="10">HyVt-483</strain>
    </source>
</reference>
<dbReference type="SUPFAM" id="SSF51366">
    <property type="entry name" value="Ribulose-phoshate binding barrel"/>
    <property type="match status" value="1"/>
</dbReference>
<evidence type="ECO:0000256" key="5">
    <source>
        <dbReference type="ARBA" id="ARBA00022822"/>
    </source>
</evidence>
<evidence type="ECO:0000313" key="10">
    <source>
        <dbReference type="EMBL" id="HFC97136.1"/>
    </source>
</evidence>
<evidence type="ECO:0000256" key="8">
    <source>
        <dbReference type="HAMAP-Rule" id="MF_00134"/>
    </source>
</evidence>
<feature type="domain" description="Indole-3-glycerol phosphate synthase" evidence="9">
    <location>
        <begin position="8"/>
        <end position="249"/>
    </location>
</feature>
<evidence type="ECO:0000259" key="9">
    <source>
        <dbReference type="Pfam" id="PF00218"/>
    </source>
</evidence>
<dbReference type="GO" id="GO:0004640">
    <property type="term" value="F:phosphoribosylanthranilate isomerase activity"/>
    <property type="evidence" value="ECO:0007669"/>
    <property type="project" value="TreeGrafter"/>
</dbReference>
<name>A0A7C3CJP6_9BACT</name>
<evidence type="ECO:0000256" key="4">
    <source>
        <dbReference type="ARBA" id="ARBA00022793"/>
    </source>
</evidence>
<dbReference type="PROSITE" id="PS00614">
    <property type="entry name" value="IGPS"/>
    <property type="match status" value="1"/>
</dbReference>
<evidence type="ECO:0000256" key="7">
    <source>
        <dbReference type="ARBA" id="ARBA00023239"/>
    </source>
</evidence>
<dbReference type="InterPro" id="IPR045186">
    <property type="entry name" value="Indole-3-glycerol_P_synth"/>
</dbReference>